<dbReference type="Gene3D" id="1.25.10.10">
    <property type="entry name" value="Leucine-rich Repeat Variant"/>
    <property type="match status" value="1"/>
</dbReference>
<dbReference type="EMBL" id="DACWOD010000004">
    <property type="protein sequence ID" value="HAU2396099.1"/>
    <property type="molecule type" value="Genomic_DNA"/>
</dbReference>
<keyword evidence="1" id="KW-1133">Transmembrane helix</keyword>
<keyword evidence="1" id="KW-0812">Transmembrane</keyword>
<name>A0AAN5Q0G1_LEGPN</name>
<dbReference type="Proteomes" id="UP000863577">
    <property type="component" value="Unassembled WGS sequence"/>
</dbReference>
<evidence type="ECO:0000313" key="2">
    <source>
        <dbReference type="EMBL" id="HAU2396099.1"/>
    </source>
</evidence>
<evidence type="ECO:0000256" key="1">
    <source>
        <dbReference type="SAM" id="Phobius"/>
    </source>
</evidence>
<organism evidence="2 3">
    <name type="scientific">Legionella pneumophila</name>
    <dbReference type="NCBI Taxonomy" id="446"/>
    <lineage>
        <taxon>Bacteria</taxon>
        <taxon>Pseudomonadati</taxon>
        <taxon>Pseudomonadota</taxon>
        <taxon>Gammaproteobacteria</taxon>
        <taxon>Legionellales</taxon>
        <taxon>Legionellaceae</taxon>
        <taxon>Legionella</taxon>
    </lineage>
</organism>
<dbReference type="InterPro" id="IPR016024">
    <property type="entry name" value="ARM-type_fold"/>
</dbReference>
<dbReference type="AlphaFoldDB" id="A0AAN5Q0G1"/>
<dbReference type="Pfam" id="PF13646">
    <property type="entry name" value="HEAT_2"/>
    <property type="match status" value="1"/>
</dbReference>
<evidence type="ECO:0000313" key="3">
    <source>
        <dbReference type="Proteomes" id="UP000863577"/>
    </source>
</evidence>
<dbReference type="SUPFAM" id="SSF48371">
    <property type="entry name" value="ARM repeat"/>
    <property type="match status" value="1"/>
</dbReference>
<sequence length="345" mass="40309">MITLQGLSTREEVVAVFLAVEIILITVLLIGSYVAKIWFVFSRHRENKQIQGIREYFFQKKINKPPPYLNNTRLILSELKQTTALTSKEKRIFVEKYLLITTRKLIASNDFWKRYYLLECYKYSISVIDISNLIKLIKDDRYIICSNAIKTSNSLIDGSVYQVIIEKLKDIDRFTRKIYILQLQKNDILIDTLNNNLISTQDISIKELCYEIIYQIGASFHFFQLAMKDVEETKGECQLAAIRVFAKSNPEKAKDTLYSLLKSQNWLIRNTVIQGISDVKTPETFDELVKCLDDNNYLVRTKAAKSLSNISDESRSLLIKYEENDSSRFQDIATYFLDIYEKREQ</sequence>
<feature type="transmembrane region" description="Helical" evidence="1">
    <location>
        <begin position="13"/>
        <end position="41"/>
    </location>
</feature>
<accession>A0AAN5Q0G1</accession>
<protein>
    <submittedName>
        <fullName evidence="2">HEAT repeat domain-containing protein</fullName>
    </submittedName>
</protein>
<comment type="caution">
    <text evidence="2">The sequence shown here is derived from an EMBL/GenBank/DDBJ whole genome shotgun (WGS) entry which is preliminary data.</text>
</comment>
<dbReference type="RefSeq" id="WP_062896177.1">
    <property type="nucleotide sequence ID" value="NZ_CP117814.1"/>
</dbReference>
<dbReference type="InterPro" id="IPR011989">
    <property type="entry name" value="ARM-like"/>
</dbReference>
<proteinExistence type="predicted"/>
<reference evidence="2" key="2">
    <citation type="submission" date="2019-09" db="EMBL/GenBank/DDBJ databases">
        <authorList>
            <consortium name="NCBI Pathogen Detection Project"/>
        </authorList>
    </citation>
    <scope>NUCLEOTIDE SEQUENCE</scope>
    <source>
        <strain evidence="2">CL18-200174</strain>
    </source>
</reference>
<keyword evidence="1" id="KW-0472">Membrane</keyword>
<gene>
    <name evidence="2" type="ORF">JBK99_07105</name>
</gene>
<reference evidence="2" key="1">
    <citation type="journal article" date="2018" name="Genome Biol.">
        <title>SKESA: strategic k-mer extension for scrupulous assemblies.</title>
        <authorList>
            <person name="Souvorov A."/>
            <person name="Agarwala R."/>
            <person name="Lipman D.J."/>
        </authorList>
    </citation>
    <scope>NUCLEOTIDE SEQUENCE</scope>
    <source>
        <strain evidence="2">CL18-200174</strain>
    </source>
</reference>